<dbReference type="EMBL" id="GL698593">
    <property type="protein sequence ID" value="EFY85035.1"/>
    <property type="molecule type" value="Genomic_DNA"/>
</dbReference>
<keyword evidence="3" id="KW-1185">Reference proteome</keyword>
<evidence type="ECO:0000313" key="3">
    <source>
        <dbReference type="Proteomes" id="UP000002499"/>
    </source>
</evidence>
<gene>
    <name evidence="2" type="ORF">MAC_08918</name>
</gene>
<keyword evidence="2" id="KW-0418">Kinase</keyword>
<evidence type="ECO:0000259" key="1">
    <source>
        <dbReference type="Pfam" id="PF17667"/>
    </source>
</evidence>
<dbReference type="SUPFAM" id="SSF56112">
    <property type="entry name" value="Protein kinase-like (PK-like)"/>
    <property type="match status" value="1"/>
</dbReference>
<dbReference type="Pfam" id="PF17667">
    <property type="entry name" value="Pkinase_fungal"/>
    <property type="match status" value="1"/>
</dbReference>
<feature type="domain" description="Fungal-type protein kinase" evidence="1">
    <location>
        <begin position="376"/>
        <end position="745"/>
    </location>
</feature>
<dbReference type="GO" id="GO:0016301">
    <property type="term" value="F:kinase activity"/>
    <property type="evidence" value="ECO:0007669"/>
    <property type="project" value="UniProtKB-KW"/>
</dbReference>
<sequence>MVPLLAPSSYSGQPVRPVSSAMKLEPEFPLETTLTNDGAKLGKKRPIVAHIRDFIVAILVGREKGIFINENVNTKESVVLCWHNWLHNLSDSVSRDSNFVKDHDLAVGSIEVLMDQPNTNTPGDIMLFKLFAALPLSVDPSVMARRALCDGPCSGENGGVQMRQADQQNSQPSRSKQVNYVDTLGNFDAAPRPLNLSDVDGLGSRGLTNEGQGRDLLASFTTRRGTEFILLFSTSLALQKSGSLNRITLTVFLTVRHVEFSASPVGKHSPAPQLATMDEEEIFDNIDGRMHGPMPGFIRKFFGKSPHTHRDDGREVQSLAPTPDSFLHWFSNFVSEKSDADRASWHVFRNTVTANQEQTDVGTSLLLTMPPSPNPNGQISWSHVQVIGQFNHDDVGYQDGLLRLCQSAQRVFASQPIRLFLHGFYIRGSLIEFWLFDRSGLYCSEVFDVQKDFDQLAFIVLNYGQMTDEQLGNLKLIKTDEEGSYISIESAAKSNLEKLYLECQPIARREDLVGTGTTCYRAKPSGSNHWNYVLKFKWRWARHRPEDELLRLAKEKCATSVVSLDYYKEIQSTADLRAGLRWGTHRKFSSEQHSGSRHKGVDDLRQPTGLAAYTEETDNYFQNRILTCVLTSPAGRPLDTFRSPLELLQVFRDAIQCHRSLYQDAKILHQDVSAGNMIILDNQEGGGPKGTLIDLDSAIHLEADLERPPSITGTRPFMAIGVLKHHRHTYRHDLESFFYVFLWIIVTNRADDPPEASKLRQWSNGNWDELAARKSRDVDCDGFASILGEFPVEFHPLKSLAETVWKILFPLRDGTMWIGTDTKAEAVDRLYDQVIYAFEEAIVGLGSLE</sequence>
<name>E9EGC0_METAQ</name>
<organism evidence="3">
    <name type="scientific">Metarhizium acridum (strain CQMa 102)</name>
    <dbReference type="NCBI Taxonomy" id="655827"/>
    <lineage>
        <taxon>Eukaryota</taxon>
        <taxon>Fungi</taxon>
        <taxon>Dikarya</taxon>
        <taxon>Ascomycota</taxon>
        <taxon>Pezizomycotina</taxon>
        <taxon>Sordariomycetes</taxon>
        <taxon>Hypocreomycetidae</taxon>
        <taxon>Hypocreales</taxon>
        <taxon>Clavicipitaceae</taxon>
        <taxon>Metarhizium</taxon>
    </lineage>
</organism>
<dbReference type="STRING" id="655827.E9EGC0"/>
<dbReference type="PANTHER" id="PTHR38248">
    <property type="entry name" value="FUNK1 6"/>
    <property type="match status" value="1"/>
</dbReference>
<dbReference type="HOGENOM" id="CLU_005513_3_2_1"/>
<dbReference type="InterPro" id="IPR040976">
    <property type="entry name" value="Pkinase_fungal"/>
</dbReference>
<keyword evidence="2" id="KW-0808">Transferase</keyword>
<accession>E9EGC0</accession>
<protein>
    <submittedName>
        <fullName evidence="2">Serine/threonine-protein kinase Sgk2</fullName>
    </submittedName>
</protein>
<dbReference type="AlphaFoldDB" id="E9EGC0"/>
<reference evidence="2 3" key="1">
    <citation type="journal article" date="2011" name="PLoS Genet.">
        <title>Genome sequencing and comparative transcriptomics of the model entomopathogenic fungi Metarhizium anisopliae and M. acridum.</title>
        <authorList>
            <person name="Gao Q."/>
            <person name="Jin K."/>
            <person name="Ying S.H."/>
            <person name="Zhang Y."/>
            <person name="Xiao G."/>
            <person name="Shang Y."/>
            <person name="Duan Z."/>
            <person name="Hu X."/>
            <person name="Xie X.Q."/>
            <person name="Zhou G."/>
            <person name="Peng G."/>
            <person name="Luo Z."/>
            <person name="Huang W."/>
            <person name="Wang B."/>
            <person name="Fang W."/>
            <person name="Wang S."/>
            <person name="Zhong Y."/>
            <person name="Ma L.J."/>
            <person name="St Leger R.J."/>
            <person name="Zhao G.P."/>
            <person name="Pei Y."/>
            <person name="Feng M.G."/>
            <person name="Xia Y."/>
            <person name="Wang C."/>
        </authorList>
    </citation>
    <scope>NUCLEOTIDE SEQUENCE [LARGE SCALE GENOMIC DNA]</scope>
    <source>
        <strain evidence="2 3">CQMa 102</strain>
    </source>
</reference>
<dbReference type="InterPro" id="IPR011009">
    <property type="entry name" value="Kinase-like_dom_sf"/>
</dbReference>
<dbReference type="Gene3D" id="1.10.510.10">
    <property type="entry name" value="Transferase(Phosphotransferase) domain 1"/>
    <property type="match status" value="1"/>
</dbReference>
<dbReference type="eggNOG" id="ENOG502R1AU">
    <property type="taxonomic scope" value="Eukaryota"/>
</dbReference>
<dbReference type="OMA" id="QPRGMLI"/>
<dbReference type="InParanoid" id="E9EGC0"/>
<evidence type="ECO:0000313" key="2">
    <source>
        <dbReference type="EMBL" id="EFY85035.1"/>
    </source>
</evidence>
<dbReference type="OrthoDB" id="5584477at2759"/>
<dbReference type="Proteomes" id="UP000002499">
    <property type="component" value="Unassembled WGS sequence"/>
</dbReference>
<proteinExistence type="predicted"/>
<dbReference type="PANTHER" id="PTHR38248:SF2">
    <property type="entry name" value="FUNK1 11"/>
    <property type="match status" value="1"/>
</dbReference>